<proteinExistence type="inferred from homology"/>
<reference evidence="8" key="2">
    <citation type="submission" date="2025-08" db="UniProtKB">
        <authorList>
            <consortium name="Ensembl"/>
        </authorList>
    </citation>
    <scope>IDENTIFICATION</scope>
</reference>
<evidence type="ECO:0000256" key="1">
    <source>
        <dbReference type="ARBA" id="ARBA00004613"/>
    </source>
</evidence>
<sequence length="249" mass="27068">MLQLWKLVLLCGVLTGTSESLLDNLGSDLSNVVNELKPILHDGLETVDNTLKGVLEKLKVDLGVLQKSSAWQLAKQKAQEAEKLLNNVVSKLLPTNTNTLGLKISDSLILDVKAEPIDGGKGLNLSFPVTADVTTTLPIIGQIVNLKASLDLLTAVSIETDPQTNQSVAVLGECASDPTSISLSLLDNRSQIINNVVNRVINTLKSTVSFLVQKEICPLIRIFLHSLDVKFIQQIIDNLQHETQLQTHI</sequence>
<evidence type="ECO:0000256" key="6">
    <source>
        <dbReference type="SAM" id="SignalP"/>
    </source>
</evidence>
<reference evidence="8 9" key="1">
    <citation type="submission" date="2012-03" db="EMBL/GenBank/DDBJ databases">
        <title>Whole Genome Assembly of Papio anubis.</title>
        <authorList>
            <person name="Liu Y.L."/>
            <person name="Abraham K.A."/>
            <person name="Akbar H.A."/>
            <person name="Ali S.A."/>
            <person name="Anosike U.A."/>
            <person name="Aqrawi P.A."/>
            <person name="Arias F.A."/>
            <person name="Attaway T.A."/>
            <person name="Awwad R.A."/>
            <person name="Babu C.B."/>
            <person name="Bandaranaike D.B."/>
            <person name="Battles P.B."/>
            <person name="Bell A.B."/>
            <person name="Beltran B.B."/>
            <person name="Berhane-Mersha D.B."/>
            <person name="Bess C.B."/>
            <person name="Bickham C.B."/>
            <person name="Bolden T.B."/>
            <person name="Carter K.C."/>
            <person name="Chau D.C."/>
            <person name="Chavez A.C."/>
            <person name="Clerc-Blankenburg K.C."/>
            <person name="Coyle M.C."/>
            <person name="Dao M.D."/>
            <person name="Davila M.L.D."/>
            <person name="Davy-Carroll L.D."/>
            <person name="Denson S.D."/>
            <person name="Dinh H.D."/>
            <person name="Fernandez S.F."/>
            <person name="Fernando P.F."/>
            <person name="Forbes L.F."/>
            <person name="Francis C.F."/>
            <person name="Francisco L.F."/>
            <person name="Fu Q.F."/>
            <person name="Garcia-Iii R.G."/>
            <person name="Garrett T.G."/>
            <person name="Gross S.G."/>
            <person name="Gubbala S.G."/>
            <person name="Hirani K.H."/>
            <person name="Hogues M.H."/>
            <person name="Hollins B.H."/>
            <person name="Jackson L.J."/>
            <person name="Javaid M.J."/>
            <person name="Jhangiani S.J."/>
            <person name="Johnson A.J."/>
            <person name="Johnson B.J."/>
            <person name="Jones J.J."/>
            <person name="Joshi V.J."/>
            <person name="Kalu J.K."/>
            <person name="Khan N.K."/>
            <person name="Korchina V.K."/>
            <person name="Kovar C.K."/>
            <person name="Lago L.L."/>
            <person name="Lara F.L."/>
            <person name="Le T.-K.L."/>
            <person name="Lee S.L."/>
            <person name="Legall-Iii F.L."/>
            <person name="Lemon S.L."/>
            <person name="Liu J.L."/>
            <person name="Liu Y.-S.L."/>
            <person name="Liyanage D.L."/>
            <person name="Lopez J.L."/>
            <person name="Lorensuhewa L.L."/>
            <person name="Mata R.M."/>
            <person name="Mathew T.M."/>
            <person name="Mercado C.M."/>
            <person name="Mercado I.M."/>
            <person name="Morales K.M."/>
            <person name="Morgan M.M."/>
            <person name="Munidasa M.M."/>
            <person name="Ngo D.N."/>
            <person name="Nguyen L.N."/>
            <person name="Nguyen T.N."/>
            <person name="Nguyen N.N."/>
            <person name="Obregon M.O."/>
            <person name="Okwuonu G.O."/>
            <person name="Ongeri F.O."/>
            <person name="Onwere C.O."/>
            <person name="Osifeso I.O."/>
            <person name="Parra A.P."/>
            <person name="Patil S.P."/>
            <person name="Perez A.P."/>
            <person name="Perez Y.P."/>
            <person name="Pham C.P."/>
            <person name="Pu L.-L.P."/>
            <person name="Puazo M.P."/>
            <person name="Quiroz J.Q."/>
            <person name="Rouhana J.R."/>
            <person name="Ruiz M.R."/>
            <person name="Ruiz S.-J.R."/>
            <person name="Saada N.S."/>
            <person name="Santibanez J.S."/>
            <person name="Scheel M.S."/>
            <person name="Schneider B.S."/>
            <person name="Simmons D.S."/>
            <person name="Sisson I.S."/>
            <person name="Tang L.-Y.T."/>
            <person name="Thornton R.T."/>
            <person name="Tisius J.T."/>
            <person name="Toledanes G.T."/>
            <person name="Trejos Z.T."/>
            <person name="Usmani K.U."/>
            <person name="Varghese R.V."/>
            <person name="Vattathil S.V."/>
            <person name="Vee V.V."/>
            <person name="Walker D.W."/>
            <person name="Weissenberger G.W."/>
            <person name="White C.W."/>
            <person name="Williams A.W."/>
            <person name="Woodworth J.W."/>
            <person name="Wright R.W."/>
            <person name="Zhu Y.Z."/>
            <person name="Han Y.H."/>
            <person name="Newsham I.N."/>
            <person name="Nazareth L.N."/>
            <person name="Worley K.W."/>
            <person name="Muzny D.M."/>
            <person name="Rogers J.R."/>
            <person name="Gibbs R.G."/>
        </authorList>
    </citation>
    <scope>NUCLEOTIDE SEQUENCE [LARGE SCALE GENOMIC DNA]</scope>
</reference>
<dbReference type="AlphaFoldDB" id="A0A096NUW0"/>
<dbReference type="Proteomes" id="UP000028761">
    <property type="component" value="Chromosome 16"/>
</dbReference>
<accession>A0A096NUW0</accession>
<protein>
    <submittedName>
        <fullName evidence="8">BPI fold containing family A member 2</fullName>
    </submittedName>
</protein>
<evidence type="ECO:0000256" key="2">
    <source>
        <dbReference type="ARBA" id="ARBA00009020"/>
    </source>
</evidence>
<dbReference type="OMA" id="CPLIHIF"/>
<organism evidence="8 9">
    <name type="scientific">Papio anubis</name>
    <name type="common">Olive baboon</name>
    <dbReference type="NCBI Taxonomy" id="9555"/>
    <lineage>
        <taxon>Eukaryota</taxon>
        <taxon>Metazoa</taxon>
        <taxon>Chordata</taxon>
        <taxon>Craniata</taxon>
        <taxon>Vertebrata</taxon>
        <taxon>Euteleostomi</taxon>
        <taxon>Mammalia</taxon>
        <taxon>Eutheria</taxon>
        <taxon>Euarchontoglires</taxon>
        <taxon>Primates</taxon>
        <taxon>Haplorrhini</taxon>
        <taxon>Catarrhini</taxon>
        <taxon>Cercopithecidae</taxon>
        <taxon>Cercopithecinae</taxon>
        <taxon>Papio</taxon>
    </lineage>
</organism>
<keyword evidence="3" id="KW-0964">Secreted</keyword>
<dbReference type="Ensembl" id="ENSPANT00000003837.3">
    <property type="protein sequence ID" value="ENSPANP00000016835.1"/>
    <property type="gene ID" value="ENSPANG00000024266.3"/>
</dbReference>
<feature type="signal peptide" evidence="6">
    <location>
        <begin position="1"/>
        <end position="20"/>
    </location>
</feature>
<dbReference type="SUPFAM" id="SSF55394">
    <property type="entry name" value="Bactericidal permeability-increasing protein, BPI"/>
    <property type="match status" value="1"/>
</dbReference>
<dbReference type="GO" id="GO:0001530">
    <property type="term" value="F:lipopolysaccharide binding"/>
    <property type="evidence" value="ECO:0007669"/>
    <property type="project" value="Ensembl"/>
</dbReference>
<evidence type="ECO:0000313" key="9">
    <source>
        <dbReference type="Proteomes" id="UP000028761"/>
    </source>
</evidence>
<dbReference type="Bgee" id="ENSPANG00000024266">
    <property type="expression patterns" value="Expressed in testis"/>
</dbReference>
<comment type="subcellular location">
    <subcellularLocation>
        <location evidence="1">Secreted</location>
    </subcellularLocation>
</comment>
<dbReference type="STRING" id="9555.ENSPANP00000016835"/>
<dbReference type="InterPro" id="IPR017943">
    <property type="entry name" value="Bactericidal_perm-incr_a/b_dom"/>
</dbReference>
<dbReference type="InterPro" id="IPR052507">
    <property type="entry name" value="BPI_fold-antibacterial"/>
</dbReference>
<dbReference type="Pfam" id="PF01273">
    <property type="entry name" value="LBP_BPI_CETP"/>
    <property type="match status" value="1"/>
</dbReference>
<dbReference type="PANTHER" id="PTHR47145">
    <property type="entry name" value="BPI FOLD-CONTAINING FAMILY A MEMBER 2"/>
    <property type="match status" value="1"/>
</dbReference>
<evidence type="ECO:0000313" key="8">
    <source>
        <dbReference type="Ensembl" id="ENSPANP00000016835.1"/>
    </source>
</evidence>
<evidence type="ECO:0000256" key="4">
    <source>
        <dbReference type="ARBA" id="ARBA00022729"/>
    </source>
</evidence>
<feature type="chain" id="PRO_5001929230" evidence="6">
    <location>
        <begin position="21"/>
        <end position="249"/>
    </location>
</feature>
<dbReference type="Gene3D" id="3.15.10.10">
    <property type="entry name" value="Bactericidal permeability-increasing protein, domain 1"/>
    <property type="match status" value="1"/>
</dbReference>
<name>A0A096NUW0_PAPAN</name>
<dbReference type="GeneTree" id="ENSGT01100000263546"/>
<evidence type="ECO:0000256" key="5">
    <source>
        <dbReference type="ARBA" id="ARBA00023157"/>
    </source>
</evidence>
<dbReference type="HOGENOM" id="CLU_097590_0_0_1"/>
<keyword evidence="5" id="KW-1015">Disulfide bond</keyword>
<dbReference type="PANTHER" id="PTHR47145:SF1">
    <property type="entry name" value="BPI FOLD-CONTAINING FAMILY A MEMBER 2"/>
    <property type="match status" value="1"/>
</dbReference>
<gene>
    <name evidence="8" type="primary">BPIFA2</name>
</gene>
<comment type="similarity">
    <text evidence="2">Belongs to the BPI/LBP/Plunc superfamily. Plunc family.</text>
</comment>
<feature type="domain" description="Lipid-binding serum glycoprotein N-terminal" evidence="7">
    <location>
        <begin position="62"/>
        <end position="227"/>
    </location>
</feature>
<dbReference type="InterPro" id="IPR017942">
    <property type="entry name" value="Lipid-bd_serum_glycop_N"/>
</dbReference>
<evidence type="ECO:0000259" key="7">
    <source>
        <dbReference type="Pfam" id="PF01273"/>
    </source>
</evidence>
<keyword evidence="4 6" id="KW-0732">Signal</keyword>
<dbReference type="eggNOG" id="ENOG502TE6F">
    <property type="taxonomic scope" value="Eukaryota"/>
</dbReference>
<keyword evidence="9" id="KW-1185">Reference proteome</keyword>
<evidence type="ECO:0000256" key="3">
    <source>
        <dbReference type="ARBA" id="ARBA00022525"/>
    </source>
</evidence>
<dbReference type="GO" id="GO:0070062">
    <property type="term" value="C:extracellular exosome"/>
    <property type="evidence" value="ECO:0007669"/>
    <property type="project" value="TreeGrafter"/>
</dbReference>
<reference evidence="8" key="3">
    <citation type="submission" date="2025-09" db="UniProtKB">
        <authorList>
            <consortium name="Ensembl"/>
        </authorList>
    </citation>
    <scope>IDENTIFICATION</scope>
</reference>
<dbReference type="GO" id="GO:0030141">
    <property type="term" value="C:secretory granule"/>
    <property type="evidence" value="ECO:0007669"/>
    <property type="project" value="TreeGrafter"/>
</dbReference>